<dbReference type="AlphaFoldDB" id="A0A7X3CR20"/>
<keyword evidence="2" id="KW-1185">Reference proteome</keyword>
<accession>A0A7X3CR20</accession>
<dbReference type="Proteomes" id="UP000450917">
    <property type="component" value="Unassembled WGS sequence"/>
</dbReference>
<gene>
    <name evidence="1" type="ORF">GNP93_05980</name>
</gene>
<dbReference type="RefSeq" id="WP_127605661.1">
    <property type="nucleotide sequence ID" value="NZ_JARTHJ010000128.1"/>
</dbReference>
<name>A0A7X3CR20_9BACL</name>
<evidence type="ECO:0000313" key="1">
    <source>
        <dbReference type="EMBL" id="MUG70225.1"/>
    </source>
</evidence>
<protein>
    <submittedName>
        <fullName evidence="1">Uncharacterized protein</fullName>
    </submittedName>
</protein>
<proteinExistence type="predicted"/>
<reference evidence="1 2" key="1">
    <citation type="submission" date="2019-11" db="EMBL/GenBank/DDBJ databases">
        <title>Draft genome sequences of five Paenibacillus species of dairy origin.</title>
        <authorList>
            <person name="Olajide A.M."/>
            <person name="Chen S."/>
            <person name="Lapointe G."/>
        </authorList>
    </citation>
    <scope>NUCLEOTIDE SEQUENCE [LARGE SCALE GENOMIC DNA]</scope>
    <source>
        <strain evidence="1 2">2CS3</strain>
    </source>
</reference>
<evidence type="ECO:0000313" key="2">
    <source>
        <dbReference type="Proteomes" id="UP000450917"/>
    </source>
</evidence>
<organism evidence="1 2">
    <name type="scientific">Paenibacillus validus</name>
    <dbReference type="NCBI Taxonomy" id="44253"/>
    <lineage>
        <taxon>Bacteria</taxon>
        <taxon>Bacillati</taxon>
        <taxon>Bacillota</taxon>
        <taxon>Bacilli</taxon>
        <taxon>Bacillales</taxon>
        <taxon>Paenibacillaceae</taxon>
        <taxon>Paenibacillus</taxon>
    </lineage>
</organism>
<sequence length="249" mass="27470">MKYVLSFLALVVLGVWGVVAFIIVTDSKKAPAVQTASQSVPTPKQEPVIANAPQTEAPNKENTQAAPQQQSAPPAAAVKPAYIYAIDDAKIKEAIALGKSCLLECGKPFMLPVTYSPPKKSEYESPLVYEANIEPPYEMVASASGLSYYKEDKLIDAATAKKYIDYNKLGFHVNFYKGFAKGFAVVLVQGNKVIEPTDVSVDEYYSRYKLANFPVSEIDFTKPAVLKVFDKSNTSYYVEFAVDFNKYVR</sequence>
<dbReference type="EMBL" id="WNZX01000003">
    <property type="protein sequence ID" value="MUG70225.1"/>
    <property type="molecule type" value="Genomic_DNA"/>
</dbReference>
<comment type="caution">
    <text evidence="1">The sequence shown here is derived from an EMBL/GenBank/DDBJ whole genome shotgun (WGS) entry which is preliminary data.</text>
</comment>